<dbReference type="EMBL" id="JAUSTI010000004">
    <property type="protein sequence ID" value="MDQ0170509.1"/>
    <property type="molecule type" value="Genomic_DNA"/>
</dbReference>
<evidence type="ECO:0000259" key="1">
    <source>
        <dbReference type="Pfam" id="PF05168"/>
    </source>
</evidence>
<keyword evidence="3" id="KW-1185">Reference proteome</keyword>
<reference evidence="2 3" key="1">
    <citation type="submission" date="2023-07" db="EMBL/GenBank/DDBJ databases">
        <title>Sorghum-associated microbial communities from plants grown in Nebraska, USA.</title>
        <authorList>
            <person name="Schachtman D."/>
        </authorList>
    </citation>
    <scope>NUCLEOTIDE SEQUENCE [LARGE SCALE GENOMIC DNA]</scope>
    <source>
        <strain evidence="2 3">DS1314</strain>
    </source>
</reference>
<feature type="domain" description="HEPN" evidence="1">
    <location>
        <begin position="299"/>
        <end position="420"/>
    </location>
</feature>
<name>A0ABT9WBR4_9BACL</name>
<gene>
    <name evidence="2" type="ORF">J2T19_001951</name>
</gene>
<organism evidence="2 3">
    <name type="scientific">Paenibacillus tundrae</name>
    <dbReference type="NCBI Taxonomy" id="528187"/>
    <lineage>
        <taxon>Bacteria</taxon>
        <taxon>Bacillati</taxon>
        <taxon>Bacillota</taxon>
        <taxon>Bacilli</taxon>
        <taxon>Bacillales</taxon>
        <taxon>Paenibacillaceae</taxon>
        <taxon>Paenibacillus</taxon>
    </lineage>
</organism>
<sequence length="424" mass="49687">MKGTDKMTNNGFSFPIIMGITLDQIEFQLPKDIYIRYINVHMSDNDKNVLIKWQERESITDQEYVSLITDSFYTPNPENMNNDSVVSEGLEGLLQTFGGDIIQTEEGNKLALIEDKIPKIKATVYENILLNILKSEYSIILDELFPEYNVDLSEWKSTYEDDLQSLNTALRTAYQFTLIGYIYGEVADIYESFIDYFHCEFRKRSKLVSNIWNTRKDNTSISYLPIFDNFRNYNISDSHFIIQVINSIFSSEDIVLNDKEEIENNLIKQAEEAITYIDNDSQDLSKDILQPVITKIVNLHKAEAFLNTAKVNCENGQYDSSINRCYYSMMRALRSLLAQYGLLSNWKINSMKPDETHQKLEQTLKHEIIRKRKLLKNQFYIDFRDVKEKRLLADYSDKYLDTIICIECISKAEKFFYEIKKLIK</sequence>
<dbReference type="Pfam" id="PF05168">
    <property type="entry name" value="HEPN"/>
    <property type="match status" value="1"/>
</dbReference>
<proteinExistence type="predicted"/>
<accession>A0ABT9WBR4</accession>
<comment type="caution">
    <text evidence="2">The sequence shown here is derived from an EMBL/GenBank/DDBJ whole genome shotgun (WGS) entry which is preliminary data.</text>
</comment>
<evidence type="ECO:0000313" key="2">
    <source>
        <dbReference type="EMBL" id="MDQ0170509.1"/>
    </source>
</evidence>
<dbReference type="Proteomes" id="UP001233836">
    <property type="component" value="Unassembled WGS sequence"/>
</dbReference>
<dbReference type="InterPro" id="IPR007842">
    <property type="entry name" value="HEPN_dom"/>
</dbReference>
<protein>
    <submittedName>
        <fullName evidence="2">Uncharacterized protein (UPF0332 family)</fullName>
    </submittedName>
</protein>
<evidence type="ECO:0000313" key="3">
    <source>
        <dbReference type="Proteomes" id="UP001233836"/>
    </source>
</evidence>
<dbReference type="Gene3D" id="1.20.120.330">
    <property type="entry name" value="Nucleotidyltransferases domain 2"/>
    <property type="match status" value="1"/>
</dbReference>